<dbReference type="RefSeq" id="WP_189425767.1">
    <property type="nucleotide sequence ID" value="NZ_BMZE01000002.1"/>
</dbReference>
<dbReference type="Proteomes" id="UP000646579">
    <property type="component" value="Unassembled WGS sequence"/>
</dbReference>
<gene>
    <name evidence="1" type="ORF">GCM10007989_22500</name>
</gene>
<name>A0A918VV81_9HYPH</name>
<dbReference type="EMBL" id="BMZE01000002">
    <property type="protein sequence ID" value="GHA26235.1"/>
    <property type="molecule type" value="Genomic_DNA"/>
</dbReference>
<evidence type="ECO:0000313" key="1">
    <source>
        <dbReference type="EMBL" id="GHA26235.1"/>
    </source>
</evidence>
<protein>
    <recommendedName>
        <fullName evidence="3">DUF2946 domain-containing protein</fullName>
    </recommendedName>
</protein>
<reference evidence="1" key="2">
    <citation type="submission" date="2020-09" db="EMBL/GenBank/DDBJ databases">
        <authorList>
            <person name="Sun Q."/>
            <person name="Kim S."/>
        </authorList>
    </citation>
    <scope>NUCLEOTIDE SEQUENCE</scope>
    <source>
        <strain evidence="1">KCTC 32437</strain>
    </source>
</reference>
<evidence type="ECO:0008006" key="3">
    <source>
        <dbReference type="Google" id="ProtNLM"/>
    </source>
</evidence>
<keyword evidence="2" id="KW-1185">Reference proteome</keyword>
<dbReference type="AlphaFoldDB" id="A0A918VV81"/>
<reference evidence="1" key="1">
    <citation type="journal article" date="2014" name="Int. J. Syst. Evol. Microbiol.">
        <title>Complete genome sequence of Corynebacterium casei LMG S-19264T (=DSM 44701T), isolated from a smear-ripened cheese.</title>
        <authorList>
            <consortium name="US DOE Joint Genome Institute (JGI-PGF)"/>
            <person name="Walter F."/>
            <person name="Albersmeier A."/>
            <person name="Kalinowski J."/>
            <person name="Ruckert C."/>
        </authorList>
    </citation>
    <scope>NUCLEOTIDE SEQUENCE</scope>
    <source>
        <strain evidence="1">KCTC 32437</strain>
    </source>
</reference>
<evidence type="ECO:0000313" key="2">
    <source>
        <dbReference type="Proteomes" id="UP000646579"/>
    </source>
</evidence>
<comment type="caution">
    <text evidence="1">The sequence shown here is derived from an EMBL/GenBank/DDBJ whole genome shotgun (WGS) entry which is preliminary data.</text>
</comment>
<proteinExistence type="predicted"/>
<accession>A0A918VV81</accession>
<organism evidence="1 2">
    <name type="scientific">Devosia pacifica</name>
    <dbReference type="NCBI Taxonomy" id="1335967"/>
    <lineage>
        <taxon>Bacteria</taxon>
        <taxon>Pseudomonadati</taxon>
        <taxon>Pseudomonadota</taxon>
        <taxon>Alphaproteobacteria</taxon>
        <taxon>Hyphomicrobiales</taxon>
        <taxon>Devosiaceae</taxon>
        <taxon>Devosia</taxon>
    </lineage>
</organism>
<sequence>MVLARSIAAEFAKALAVLSFVLLGLGIGPQPIGSTAIAVGDSVSVAQVAGTIQILCGGASGDHHVNGACHACRVDGAVLPPPPMVCTGAFPQLAMVRFAPLLVEPPDAAPPRTGQPRAPPHQL</sequence>